<evidence type="ECO:0000313" key="2">
    <source>
        <dbReference type="EMBL" id="EKM51244.1"/>
    </source>
</evidence>
<dbReference type="EMBL" id="JH930477">
    <property type="protein sequence ID" value="EKM51244.1"/>
    <property type="molecule type" value="Genomic_DNA"/>
</dbReference>
<feature type="region of interest" description="Disordered" evidence="1">
    <location>
        <begin position="84"/>
        <end position="124"/>
    </location>
</feature>
<feature type="compositionally biased region" description="Low complexity" evidence="1">
    <location>
        <begin position="84"/>
        <end position="96"/>
    </location>
</feature>
<dbReference type="InParanoid" id="K5VXB1"/>
<protein>
    <submittedName>
        <fullName evidence="2">Uncharacterized protein</fullName>
    </submittedName>
</protein>
<reference evidence="2 3" key="1">
    <citation type="journal article" date="2012" name="BMC Genomics">
        <title>Comparative genomics of the white-rot fungi, Phanerochaete carnosa and P. chrysosporium, to elucidate the genetic basis of the distinct wood types they colonize.</title>
        <authorList>
            <person name="Suzuki H."/>
            <person name="MacDonald J."/>
            <person name="Syed K."/>
            <person name="Salamov A."/>
            <person name="Hori C."/>
            <person name="Aerts A."/>
            <person name="Henrissat B."/>
            <person name="Wiebenga A."/>
            <person name="vanKuyk P.A."/>
            <person name="Barry K."/>
            <person name="Lindquist E."/>
            <person name="LaButti K."/>
            <person name="Lapidus A."/>
            <person name="Lucas S."/>
            <person name="Coutinho P."/>
            <person name="Gong Y."/>
            <person name="Samejima M."/>
            <person name="Mahadevan R."/>
            <person name="Abou-Zaid M."/>
            <person name="de Vries R.P."/>
            <person name="Igarashi K."/>
            <person name="Yadav J.S."/>
            <person name="Grigoriev I.V."/>
            <person name="Master E.R."/>
        </authorList>
    </citation>
    <scope>NUCLEOTIDE SEQUENCE [LARGE SCALE GENOMIC DNA]</scope>
    <source>
        <strain evidence="2 3">HHB-10118-sp</strain>
    </source>
</reference>
<feature type="compositionally biased region" description="Low complexity" evidence="1">
    <location>
        <begin position="156"/>
        <end position="178"/>
    </location>
</feature>
<name>K5VXB1_PHACS</name>
<evidence type="ECO:0000256" key="1">
    <source>
        <dbReference type="SAM" id="MobiDB-lite"/>
    </source>
</evidence>
<dbReference type="AlphaFoldDB" id="K5VXB1"/>
<feature type="region of interest" description="Disordered" evidence="1">
    <location>
        <begin position="150"/>
        <end position="192"/>
    </location>
</feature>
<evidence type="ECO:0000313" key="3">
    <source>
        <dbReference type="Proteomes" id="UP000008370"/>
    </source>
</evidence>
<sequence>MISAGEFTTFSSTLPEWVPEWFARKMCARDGFETLELLADAALLDLSVSYVPRFLSPAPSPAIPQFSMLFSDTLSSYRLVSPSASSNASISPNTSPRTSPVISPASTPNTSSINTPCNGPPVLPSRSLEDEFACQLATLARDGKRVKFADPKDAPCDAPATRLRPRRATGASTTAATQARKHRRSEEDEEKWAAAGLVPAKKARLAKASEVIPCAAL</sequence>
<accession>K5VXB1</accession>
<dbReference type="RefSeq" id="XP_007400395.1">
    <property type="nucleotide sequence ID" value="XM_007400333.1"/>
</dbReference>
<keyword evidence="3" id="KW-1185">Reference proteome</keyword>
<gene>
    <name evidence="2" type="ORF">PHACADRAFT_187803</name>
</gene>
<proteinExistence type="predicted"/>
<dbReference type="HOGENOM" id="CLU_1272695_0_0_1"/>
<dbReference type="Proteomes" id="UP000008370">
    <property type="component" value="Unassembled WGS sequence"/>
</dbReference>
<dbReference type="GeneID" id="18910454"/>
<feature type="compositionally biased region" description="Polar residues" evidence="1">
    <location>
        <begin position="97"/>
        <end position="117"/>
    </location>
</feature>
<dbReference type="KEGG" id="pco:PHACADRAFT_187803"/>
<organism evidence="2 3">
    <name type="scientific">Phanerochaete carnosa (strain HHB-10118-sp)</name>
    <name type="common">White-rot fungus</name>
    <name type="synonym">Peniophora carnosa</name>
    <dbReference type="NCBI Taxonomy" id="650164"/>
    <lineage>
        <taxon>Eukaryota</taxon>
        <taxon>Fungi</taxon>
        <taxon>Dikarya</taxon>
        <taxon>Basidiomycota</taxon>
        <taxon>Agaricomycotina</taxon>
        <taxon>Agaricomycetes</taxon>
        <taxon>Polyporales</taxon>
        <taxon>Phanerochaetaceae</taxon>
        <taxon>Phanerochaete</taxon>
    </lineage>
</organism>